<reference evidence="2" key="3">
    <citation type="journal article" date="2010" name="Genome Res.">
        <title>Population genomic sequencing of Coccidioides fungi reveals recent hybridization and transposon control.</title>
        <authorList>
            <person name="Neafsey D.E."/>
            <person name="Barker B.M."/>
            <person name="Sharpton T.J."/>
            <person name="Stajich J.E."/>
            <person name="Park D.J."/>
            <person name="Whiston E."/>
            <person name="Hung C.-Y."/>
            <person name="McMahan C."/>
            <person name="White J."/>
            <person name="Sykes S."/>
            <person name="Heiman D."/>
            <person name="Young S."/>
            <person name="Zeng Q."/>
            <person name="Abouelleil A."/>
            <person name="Aftuck L."/>
            <person name="Bessette D."/>
            <person name="Brown A."/>
            <person name="FitzGerald M."/>
            <person name="Lui A."/>
            <person name="Macdonald J.P."/>
            <person name="Priest M."/>
            <person name="Orbach M.J."/>
            <person name="Galgiani J.N."/>
            <person name="Kirkland T.N."/>
            <person name="Cole G.T."/>
            <person name="Birren B.W."/>
            <person name="Henn M.R."/>
            <person name="Taylor J.W."/>
            <person name="Rounsley S.D."/>
        </authorList>
    </citation>
    <scope>NUCLEOTIDE SEQUENCE [LARGE SCALE GENOMIC DNA]</scope>
    <source>
        <strain evidence="2">RMSCC 3488</strain>
    </source>
</reference>
<protein>
    <submittedName>
        <fullName evidence="1">Uncharacterized protein</fullName>
    </submittedName>
</protein>
<name>A0A0J6FQJ8_COCPO</name>
<evidence type="ECO:0000313" key="2">
    <source>
        <dbReference type="Proteomes" id="UP000054567"/>
    </source>
</evidence>
<organism evidence="1 2">
    <name type="scientific">Coccidioides posadasii RMSCC 3488</name>
    <dbReference type="NCBI Taxonomy" id="454284"/>
    <lineage>
        <taxon>Eukaryota</taxon>
        <taxon>Fungi</taxon>
        <taxon>Dikarya</taxon>
        <taxon>Ascomycota</taxon>
        <taxon>Pezizomycotina</taxon>
        <taxon>Eurotiomycetes</taxon>
        <taxon>Eurotiomycetidae</taxon>
        <taxon>Onygenales</taxon>
        <taxon>Onygenaceae</taxon>
        <taxon>Coccidioides</taxon>
    </lineage>
</organism>
<dbReference type="VEuPathDB" id="FungiDB:CPAG_07591"/>
<dbReference type="Proteomes" id="UP000054567">
    <property type="component" value="Unassembled WGS sequence"/>
</dbReference>
<sequence>MPLPYGFGLKYGLQCRQLGPCGASLPCFAAYADLSVHSRRRHVVCSSQTESKCLDAPDTKSPSVGRCALLRDGCLEEVVPARSGACCSEDEELSLRMSAPANMWKASGPRRRGENMKHVVLQPTHGIWNGDVGWKAPLPITLLSLHTRRSVQY</sequence>
<evidence type="ECO:0000313" key="1">
    <source>
        <dbReference type="EMBL" id="KMM71284.1"/>
    </source>
</evidence>
<reference evidence="2" key="2">
    <citation type="journal article" date="2009" name="Genome Res.">
        <title>Comparative genomic analyses of the human fungal pathogens Coccidioides and their relatives.</title>
        <authorList>
            <person name="Sharpton T.J."/>
            <person name="Stajich J.E."/>
            <person name="Rounsley S.D."/>
            <person name="Gardner M.J."/>
            <person name="Wortman J.R."/>
            <person name="Jordar V.S."/>
            <person name="Maiti R."/>
            <person name="Kodira C.D."/>
            <person name="Neafsey D.E."/>
            <person name="Zeng Q."/>
            <person name="Hung C.-Y."/>
            <person name="McMahan C."/>
            <person name="Muszewska A."/>
            <person name="Grynberg M."/>
            <person name="Mandel M.A."/>
            <person name="Kellner E.M."/>
            <person name="Barker B.M."/>
            <person name="Galgiani J.N."/>
            <person name="Orbach M.J."/>
            <person name="Kirkland T.N."/>
            <person name="Cole G.T."/>
            <person name="Henn M.R."/>
            <person name="Birren B.W."/>
            <person name="Taylor J.W."/>
        </authorList>
    </citation>
    <scope>NUCLEOTIDE SEQUENCE [LARGE SCALE GENOMIC DNA]</scope>
    <source>
        <strain evidence="2">RMSCC 3488</strain>
    </source>
</reference>
<dbReference type="AlphaFoldDB" id="A0A0J6FQJ8"/>
<reference evidence="1 2" key="1">
    <citation type="submission" date="2007-06" db="EMBL/GenBank/DDBJ databases">
        <title>The Genome Sequence of Coccidioides posadasii RMSCC_3488.</title>
        <authorList>
            <consortium name="Coccidioides Genome Resources Consortium"/>
            <consortium name="The Broad Institute Genome Sequencing Platform"/>
            <person name="Henn M.R."/>
            <person name="Sykes S."/>
            <person name="Young S."/>
            <person name="Jaffe D."/>
            <person name="Berlin A."/>
            <person name="Alvarez P."/>
            <person name="Butler J."/>
            <person name="Gnerre S."/>
            <person name="Grabherr M."/>
            <person name="Mauceli E."/>
            <person name="Brockman W."/>
            <person name="Kodira C."/>
            <person name="Alvarado L."/>
            <person name="Zeng Q."/>
            <person name="Crawford M."/>
            <person name="Antoine C."/>
            <person name="Devon K."/>
            <person name="Galgiani J."/>
            <person name="Orsborn K."/>
            <person name="Lewis M.L."/>
            <person name="Nusbaum C."/>
            <person name="Galagan J."/>
            <person name="Birren B."/>
        </authorList>
    </citation>
    <scope>NUCLEOTIDE SEQUENCE [LARGE SCALE GENOMIC DNA]</scope>
    <source>
        <strain evidence="1 2">RMSCC 3488</strain>
    </source>
</reference>
<proteinExistence type="predicted"/>
<accession>A0A0J6FQJ8</accession>
<dbReference type="EMBL" id="DS268113">
    <property type="protein sequence ID" value="KMM71284.1"/>
    <property type="molecule type" value="Genomic_DNA"/>
</dbReference>
<gene>
    <name evidence="1" type="ORF">CPAG_07591</name>
</gene>